<name>C5LW57_PERM5</name>
<dbReference type="Gene3D" id="3.80.10.10">
    <property type="entry name" value="Ribonuclease Inhibitor"/>
    <property type="match status" value="1"/>
</dbReference>
<dbReference type="InterPro" id="IPR032675">
    <property type="entry name" value="LRR_dom_sf"/>
</dbReference>
<dbReference type="SUPFAM" id="SSF52047">
    <property type="entry name" value="RNI-like"/>
    <property type="match status" value="1"/>
</dbReference>
<evidence type="ECO:0000313" key="2">
    <source>
        <dbReference type="Proteomes" id="UP000007800"/>
    </source>
</evidence>
<dbReference type="AlphaFoldDB" id="C5LW57"/>
<dbReference type="EMBL" id="GG686094">
    <property type="protein sequence ID" value="EEQ98994.1"/>
    <property type="molecule type" value="Genomic_DNA"/>
</dbReference>
<gene>
    <name evidence="1" type="ORF">Pmar_PMAR012002</name>
</gene>
<dbReference type="RefSeq" id="XP_002766277.1">
    <property type="nucleotide sequence ID" value="XM_002766231.1"/>
</dbReference>
<dbReference type="OMA" id="RFCEGEN"/>
<evidence type="ECO:0000313" key="1">
    <source>
        <dbReference type="EMBL" id="EEQ98994.1"/>
    </source>
</evidence>
<sequence>MWSDSSRILSPCIQQGRLFLEKPDGFEMIGDTLKEVCTSLERFCEGENESIKVLDLSDLDLTDAHLSAILESLIEVSVSVEDEVRLSNNRLSMNVIAHLLEYIQSVMEPRQKLKEVDISQNRVSNPGEILEKYMSAHPEG</sequence>
<proteinExistence type="predicted"/>
<keyword evidence="2" id="KW-1185">Reference proteome</keyword>
<accession>C5LW57</accession>
<organism evidence="2">
    <name type="scientific">Perkinsus marinus (strain ATCC 50983 / TXsc)</name>
    <dbReference type="NCBI Taxonomy" id="423536"/>
    <lineage>
        <taxon>Eukaryota</taxon>
        <taxon>Sar</taxon>
        <taxon>Alveolata</taxon>
        <taxon>Perkinsozoa</taxon>
        <taxon>Perkinsea</taxon>
        <taxon>Perkinsida</taxon>
        <taxon>Perkinsidae</taxon>
        <taxon>Perkinsus</taxon>
    </lineage>
</organism>
<dbReference type="GeneID" id="9044145"/>
<reference evidence="1 2" key="1">
    <citation type="submission" date="2008-07" db="EMBL/GenBank/DDBJ databases">
        <authorList>
            <person name="El-Sayed N."/>
            <person name="Caler E."/>
            <person name="Inman J."/>
            <person name="Amedeo P."/>
            <person name="Hass B."/>
            <person name="Wortman J."/>
        </authorList>
    </citation>
    <scope>NUCLEOTIDE SEQUENCE [LARGE SCALE GENOMIC DNA]</scope>
    <source>
        <strain evidence="2">ATCC 50983 / TXsc</strain>
    </source>
</reference>
<dbReference type="InParanoid" id="C5LW57"/>
<dbReference type="Proteomes" id="UP000007800">
    <property type="component" value="Unassembled WGS sequence"/>
</dbReference>
<protein>
    <submittedName>
        <fullName evidence="1">Uncharacterized protein</fullName>
    </submittedName>
</protein>
<dbReference type="OrthoDB" id="424398at2759"/>